<feature type="compositionally biased region" description="Basic and acidic residues" evidence="1">
    <location>
        <begin position="193"/>
        <end position="207"/>
    </location>
</feature>
<gene>
    <name evidence="2" type="ORF">CC1G_15242</name>
</gene>
<comment type="caution">
    <text evidence="2">The sequence shown here is derived from an EMBL/GenBank/DDBJ whole genome shotgun (WGS) entry which is preliminary data.</text>
</comment>
<evidence type="ECO:0000256" key="1">
    <source>
        <dbReference type="SAM" id="MobiDB-lite"/>
    </source>
</evidence>
<reference evidence="2 3" key="1">
    <citation type="journal article" date="2010" name="Proc. Natl. Acad. Sci. U.S.A.">
        <title>Insights into evolution of multicellular fungi from the assembled chromosomes of the mushroom Coprinopsis cinerea (Coprinus cinereus).</title>
        <authorList>
            <person name="Stajich J.E."/>
            <person name="Wilke S.K."/>
            <person name="Ahren D."/>
            <person name="Au C.H."/>
            <person name="Birren B.W."/>
            <person name="Borodovsky M."/>
            <person name="Burns C."/>
            <person name="Canback B."/>
            <person name="Casselton L.A."/>
            <person name="Cheng C.K."/>
            <person name="Deng J."/>
            <person name="Dietrich F.S."/>
            <person name="Fargo D.C."/>
            <person name="Farman M.L."/>
            <person name="Gathman A.C."/>
            <person name="Goldberg J."/>
            <person name="Guigo R."/>
            <person name="Hoegger P.J."/>
            <person name="Hooker J.B."/>
            <person name="Huggins A."/>
            <person name="James T.Y."/>
            <person name="Kamada T."/>
            <person name="Kilaru S."/>
            <person name="Kodira C."/>
            <person name="Kues U."/>
            <person name="Kupfer D."/>
            <person name="Kwan H.S."/>
            <person name="Lomsadze A."/>
            <person name="Li W."/>
            <person name="Lilly W.W."/>
            <person name="Ma L.J."/>
            <person name="Mackey A.J."/>
            <person name="Manning G."/>
            <person name="Martin F."/>
            <person name="Muraguchi H."/>
            <person name="Natvig D.O."/>
            <person name="Palmerini H."/>
            <person name="Ramesh M.A."/>
            <person name="Rehmeyer C.J."/>
            <person name="Roe B.A."/>
            <person name="Shenoy N."/>
            <person name="Stanke M."/>
            <person name="Ter-Hovhannisyan V."/>
            <person name="Tunlid A."/>
            <person name="Velagapudi R."/>
            <person name="Vision T.J."/>
            <person name="Zeng Q."/>
            <person name="Zolan M.E."/>
            <person name="Pukkila P.J."/>
        </authorList>
    </citation>
    <scope>NUCLEOTIDE SEQUENCE [LARGE SCALE GENOMIC DNA]</scope>
    <source>
        <strain evidence="3">Okayama-7 / 130 / ATCC MYA-4618 / FGSC 9003</strain>
    </source>
</reference>
<protein>
    <submittedName>
        <fullName evidence="2">Uncharacterized protein</fullName>
    </submittedName>
</protein>
<name>D6RQ67_COPC7</name>
<dbReference type="InParanoid" id="D6RQ67"/>
<dbReference type="RefSeq" id="XP_002910334.1">
    <property type="nucleotide sequence ID" value="XM_002910288.1"/>
</dbReference>
<keyword evidence="3" id="KW-1185">Reference proteome</keyword>
<dbReference type="VEuPathDB" id="FungiDB:CC1G_15242"/>
<proteinExistence type="predicted"/>
<feature type="region of interest" description="Disordered" evidence="1">
    <location>
        <begin position="184"/>
        <end position="207"/>
    </location>
</feature>
<dbReference type="EMBL" id="AACS02000010">
    <property type="protein sequence ID" value="EFI26840.1"/>
    <property type="molecule type" value="Genomic_DNA"/>
</dbReference>
<accession>D6RQ67</accession>
<dbReference type="AlphaFoldDB" id="D6RQ67"/>
<evidence type="ECO:0000313" key="3">
    <source>
        <dbReference type="Proteomes" id="UP000001861"/>
    </source>
</evidence>
<dbReference type="Proteomes" id="UP000001861">
    <property type="component" value="Unassembled WGS sequence"/>
</dbReference>
<dbReference type="HOGENOM" id="CLU_1326305_0_0_1"/>
<organism evidence="2 3">
    <name type="scientific">Coprinopsis cinerea (strain Okayama-7 / 130 / ATCC MYA-4618 / FGSC 9003)</name>
    <name type="common">Inky cap fungus</name>
    <name type="synonym">Hormographiella aspergillata</name>
    <dbReference type="NCBI Taxonomy" id="240176"/>
    <lineage>
        <taxon>Eukaryota</taxon>
        <taxon>Fungi</taxon>
        <taxon>Dikarya</taxon>
        <taxon>Basidiomycota</taxon>
        <taxon>Agaricomycotina</taxon>
        <taxon>Agaricomycetes</taxon>
        <taxon>Agaricomycetidae</taxon>
        <taxon>Agaricales</taxon>
        <taxon>Agaricineae</taxon>
        <taxon>Psathyrellaceae</taxon>
        <taxon>Coprinopsis</taxon>
    </lineage>
</organism>
<dbReference type="KEGG" id="cci:CC1G_15242"/>
<dbReference type="GeneID" id="9380362"/>
<sequence>MASSSSSSSSFFLATSFPLAFSHRFHPSLGFLPLCHRLYLPIFPFTLATRLSLHPRRNRPLKVPAPLHKHRFVNRGSIWRERREDRGVERQEVGESVFEIQDEKIRSVSSIGTTISCRCGYLCGPSTSLVVSLIYSTDLVVSYPIPGLPAARASPSPSATPHPHARPHCSVPIVPFLLPPNSLSPPRSKKHIHYCEHRNDRGSGDNK</sequence>
<evidence type="ECO:0000313" key="2">
    <source>
        <dbReference type="EMBL" id="EFI26840.1"/>
    </source>
</evidence>